<dbReference type="EMBL" id="FNUY01000004">
    <property type="protein sequence ID" value="SEG26839.1"/>
    <property type="molecule type" value="Genomic_DNA"/>
</dbReference>
<keyword evidence="1" id="KW-0472">Membrane</keyword>
<organism evidence="2 3">
    <name type="scientific">Bosea lathyri</name>
    <dbReference type="NCBI Taxonomy" id="1036778"/>
    <lineage>
        <taxon>Bacteria</taxon>
        <taxon>Pseudomonadati</taxon>
        <taxon>Pseudomonadota</taxon>
        <taxon>Alphaproteobacteria</taxon>
        <taxon>Hyphomicrobiales</taxon>
        <taxon>Boseaceae</taxon>
        <taxon>Bosea</taxon>
    </lineage>
</organism>
<proteinExistence type="predicted"/>
<dbReference type="AlphaFoldDB" id="A0A1H5YRP1"/>
<gene>
    <name evidence="2" type="ORF">SAMN04488115_10464</name>
</gene>
<dbReference type="Proteomes" id="UP000236743">
    <property type="component" value="Unassembled WGS sequence"/>
</dbReference>
<evidence type="ECO:0000256" key="1">
    <source>
        <dbReference type="SAM" id="Phobius"/>
    </source>
</evidence>
<protein>
    <submittedName>
        <fullName evidence="2">Uncharacterized protein</fullName>
    </submittedName>
</protein>
<keyword evidence="1" id="KW-1133">Transmembrane helix</keyword>
<sequence length="94" mass="9994">MVAMTIERAQERGTMIVLLSVLTLMLGALTATLLWPHGVVLAIIVTPFVCSAFVILIALALAARPSQAARDNAKDRATRSANPVLDALSKLLAR</sequence>
<feature type="transmembrane region" description="Helical" evidence="1">
    <location>
        <begin position="41"/>
        <end position="62"/>
    </location>
</feature>
<reference evidence="2 3" key="1">
    <citation type="submission" date="2016-10" db="EMBL/GenBank/DDBJ databases">
        <authorList>
            <person name="de Groot N.N."/>
        </authorList>
    </citation>
    <scope>NUCLEOTIDE SEQUENCE [LARGE SCALE GENOMIC DNA]</scope>
    <source>
        <strain evidence="2 3">DSM 26656</strain>
    </source>
</reference>
<evidence type="ECO:0000313" key="2">
    <source>
        <dbReference type="EMBL" id="SEG26839.1"/>
    </source>
</evidence>
<keyword evidence="1" id="KW-0812">Transmembrane</keyword>
<evidence type="ECO:0000313" key="3">
    <source>
        <dbReference type="Proteomes" id="UP000236743"/>
    </source>
</evidence>
<name>A0A1H5YRP1_9HYPH</name>
<feature type="transmembrane region" description="Helical" evidence="1">
    <location>
        <begin position="12"/>
        <end position="35"/>
    </location>
</feature>
<keyword evidence="3" id="KW-1185">Reference proteome</keyword>
<accession>A0A1H5YRP1</accession>
<dbReference type="RefSeq" id="WP_103872525.1">
    <property type="nucleotide sequence ID" value="NZ_FNUY01000004.1"/>
</dbReference>